<dbReference type="Pfam" id="PF09626">
    <property type="entry name" value="DHC"/>
    <property type="match status" value="1"/>
</dbReference>
<evidence type="ECO:0000256" key="6">
    <source>
        <dbReference type="SAM" id="Phobius"/>
    </source>
</evidence>
<accession>A0A369BWD7</accession>
<evidence type="ECO:0000256" key="2">
    <source>
        <dbReference type="ARBA" id="ARBA00022475"/>
    </source>
</evidence>
<feature type="transmembrane region" description="Helical" evidence="6">
    <location>
        <begin position="48"/>
        <end position="71"/>
    </location>
</feature>
<evidence type="ECO:0000313" key="8">
    <source>
        <dbReference type="EMBL" id="RCX24727.1"/>
    </source>
</evidence>
<name>A0A369BWD7_9GAMM</name>
<comment type="caution">
    <text evidence="8">The sequence shown here is derived from an EMBL/GenBank/DDBJ whole genome shotgun (WGS) entry which is preliminary data.</text>
</comment>
<evidence type="ECO:0000313" key="9">
    <source>
        <dbReference type="Proteomes" id="UP000252707"/>
    </source>
</evidence>
<dbReference type="Pfam" id="PF01292">
    <property type="entry name" value="Ni_hydr_CYTB"/>
    <property type="match status" value="1"/>
</dbReference>
<evidence type="ECO:0000259" key="7">
    <source>
        <dbReference type="Pfam" id="PF01292"/>
    </source>
</evidence>
<feature type="transmembrane region" description="Helical" evidence="6">
    <location>
        <begin position="159"/>
        <end position="181"/>
    </location>
</feature>
<protein>
    <submittedName>
        <fullName evidence="8">Cytochrome b</fullName>
    </submittedName>
</protein>
<feature type="transmembrane region" description="Helical" evidence="6">
    <location>
        <begin position="112"/>
        <end position="132"/>
    </location>
</feature>
<dbReference type="AlphaFoldDB" id="A0A369BWD7"/>
<evidence type="ECO:0000256" key="4">
    <source>
        <dbReference type="ARBA" id="ARBA00022989"/>
    </source>
</evidence>
<sequence>MNTINVTAAHAPLDRIRVRVWDLPLRLFHWLFAGAFATAWLSRDDRLLHVHVFAGYLLAGLVLFRLAWGLVGSRHSRFRDFACGPRAALGYLRNLLAGRAPRMLGHNPAGSWAIFGLLALGLGLGLSGLLTLGGEEGHGPLAGWIGFAAGERAHQVHEFLAWTMLALVAAHLIGVAVESLLHRENLAAAMIHGRKRRRGDTADVPALRPIALAIAMAVAGGAWASFGGYLTATPEQPYLPFAGPVLPDDPVWREECGSCHLAYHPSLLPARSWERLLAGQESHFGEDLMLEPETVAVLRGFLTANGAETLPTEAAWKILRSVPAGEAPLRISTTPYWKAKHGGIDAAVFERAPVNSPANCGACHADAGAGTFEDAAMGVPEPEGGTTG</sequence>
<feature type="domain" description="Cytochrome b561 bacterial/Ni-hydrogenase" evidence="7">
    <location>
        <begin position="20"/>
        <end position="193"/>
    </location>
</feature>
<evidence type="ECO:0000256" key="3">
    <source>
        <dbReference type="ARBA" id="ARBA00022692"/>
    </source>
</evidence>
<dbReference type="GO" id="GO:0022904">
    <property type="term" value="P:respiratory electron transport chain"/>
    <property type="evidence" value="ECO:0007669"/>
    <property type="project" value="InterPro"/>
</dbReference>
<feature type="transmembrane region" description="Helical" evidence="6">
    <location>
        <begin position="23"/>
        <end position="42"/>
    </location>
</feature>
<evidence type="ECO:0000256" key="5">
    <source>
        <dbReference type="ARBA" id="ARBA00023136"/>
    </source>
</evidence>
<dbReference type="GO" id="GO:0020037">
    <property type="term" value="F:heme binding"/>
    <property type="evidence" value="ECO:0007669"/>
    <property type="project" value="TreeGrafter"/>
</dbReference>
<dbReference type="InterPro" id="IPR051542">
    <property type="entry name" value="Hydrogenase_cytochrome"/>
</dbReference>
<dbReference type="SUPFAM" id="SSF81342">
    <property type="entry name" value="Transmembrane di-heme cytochromes"/>
    <property type="match status" value="1"/>
</dbReference>
<dbReference type="PANTHER" id="PTHR30485:SF2">
    <property type="entry name" value="BLL0597 PROTEIN"/>
    <property type="match status" value="1"/>
</dbReference>
<dbReference type="Proteomes" id="UP000252707">
    <property type="component" value="Unassembled WGS sequence"/>
</dbReference>
<evidence type="ECO:0000256" key="1">
    <source>
        <dbReference type="ARBA" id="ARBA00004651"/>
    </source>
</evidence>
<dbReference type="GO" id="GO:0009055">
    <property type="term" value="F:electron transfer activity"/>
    <property type="evidence" value="ECO:0007669"/>
    <property type="project" value="InterPro"/>
</dbReference>
<keyword evidence="9" id="KW-1185">Reference proteome</keyword>
<dbReference type="InterPro" id="IPR011577">
    <property type="entry name" value="Cyt_b561_bac/Ni-Hgenase"/>
</dbReference>
<keyword evidence="4 6" id="KW-1133">Transmembrane helix</keyword>
<proteinExistence type="predicted"/>
<dbReference type="PANTHER" id="PTHR30485">
    <property type="entry name" value="NI/FE-HYDROGENASE 1 B-TYPE CYTOCHROME SUBUNIT"/>
    <property type="match status" value="1"/>
</dbReference>
<keyword evidence="3 6" id="KW-0812">Transmembrane</keyword>
<dbReference type="Gene3D" id="1.20.950.20">
    <property type="entry name" value="Transmembrane di-heme cytochromes, Chain C"/>
    <property type="match status" value="1"/>
</dbReference>
<reference evidence="8 9" key="1">
    <citation type="submission" date="2018-07" db="EMBL/GenBank/DDBJ databases">
        <title>Genomic Encyclopedia of Type Strains, Phase IV (KMG-IV): sequencing the most valuable type-strain genomes for metagenomic binning, comparative biology and taxonomic classification.</title>
        <authorList>
            <person name="Goeker M."/>
        </authorList>
    </citation>
    <scope>NUCLEOTIDE SEQUENCE [LARGE SCALE GENOMIC DNA]</scope>
    <source>
        <strain evidence="8 9">DSM 26407</strain>
    </source>
</reference>
<keyword evidence="2" id="KW-1003">Cell membrane</keyword>
<dbReference type="RefSeq" id="WP_170142219.1">
    <property type="nucleotide sequence ID" value="NZ_QPJY01000016.1"/>
</dbReference>
<dbReference type="InterPro" id="IPR016174">
    <property type="entry name" value="Di-haem_cyt_TM"/>
</dbReference>
<dbReference type="GO" id="GO:0005886">
    <property type="term" value="C:plasma membrane"/>
    <property type="evidence" value="ECO:0007669"/>
    <property type="project" value="UniProtKB-SubCell"/>
</dbReference>
<dbReference type="SUPFAM" id="SSF48695">
    <property type="entry name" value="Multiheme cytochromes"/>
    <property type="match status" value="1"/>
</dbReference>
<gene>
    <name evidence="8" type="ORF">DFQ59_11612</name>
</gene>
<comment type="subcellular location">
    <subcellularLocation>
        <location evidence="1">Cell membrane</location>
        <topology evidence="1">Multi-pass membrane protein</topology>
    </subcellularLocation>
</comment>
<feature type="transmembrane region" description="Helical" evidence="6">
    <location>
        <begin position="202"/>
        <end position="226"/>
    </location>
</feature>
<dbReference type="EMBL" id="QPJY01000016">
    <property type="protein sequence ID" value="RCX24727.1"/>
    <property type="molecule type" value="Genomic_DNA"/>
</dbReference>
<dbReference type="InterPro" id="IPR018588">
    <property type="entry name" value="Dihaem_cytochrome-c"/>
</dbReference>
<organism evidence="8 9">
    <name type="scientific">Thioalbus denitrificans</name>
    <dbReference type="NCBI Taxonomy" id="547122"/>
    <lineage>
        <taxon>Bacteria</taxon>
        <taxon>Pseudomonadati</taxon>
        <taxon>Pseudomonadota</taxon>
        <taxon>Gammaproteobacteria</taxon>
        <taxon>Chromatiales</taxon>
        <taxon>Ectothiorhodospiraceae</taxon>
        <taxon>Thioalbus</taxon>
    </lineage>
</organism>
<keyword evidence="5 6" id="KW-0472">Membrane</keyword>
<dbReference type="InterPro" id="IPR036280">
    <property type="entry name" value="Multihaem_cyt_sf"/>
</dbReference>